<feature type="signal peptide" evidence="2">
    <location>
        <begin position="1"/>
        <end position="24"/>
    </location>
</feature>
<gene>
    <name evidence="3" type="ORF">OG549_14540</name>
</gene>
<evidence type="ECO:0000256" key="2">
    <source>
        <dbReference type="SAM" id="SignalP"/>
    </source>
</evidence>
<feature type="compositionally biased region" description="Low complexity" evidence="1">
    <location>
        <begin position="43"/>
        <end position="81"/>
    </location>
</feature>
<name>A0AAU2V2Y1_9ACTN</name>
<evidence type="ECO:0000313" key="3">
    <source>
        <dbReference type="EMBL" id="WTW61777.1"/>
    </source>
</evidence>
<protein>
    <recommendedName>
        <fullName evidence="4">Lipoprotein</fullName>
    </recommendedName>
</protein>
<dbReference type="EMBL" id="CP108318">
    <property type="protein sequence ID" value="WTW61777.1"/>
    <property type="molecule type" value="Genomic_DNA"/>
</dbReference>
<keyword evidence="2" id="KW-0732">Signal</keyword>
<dbReference type="AlphaFoldDB" id="A0AAU2V2Y1"/>
<feature type="chain" id="PRO_5043973550" description="Lipoprotein" evidence="2">
    <location>
        <begin position="25"/>
        <end position="282"/>
    </location>
</feature>
<proteinExistence type="predicted"/>
<accession>A0AAU2V2Y1</accession>
<evidence type="ECO:0000256" key="1">
    <source>
        <dbReference type="SAM" id="MobiDB-lite"/>
    </source>
</evidence>
<sequence>MKPTLVRRRAATAGVCLIALAAAAACGPTGTSGKGAEGSVRETPAASGASASTPANSGTPANSSTPAAPGASGTPALPGPSESAPQVEAAGGLTSDQLAAAALATGDVKDFAAESLEGGTPTGSSRTTKAECMPFVSVINGTPEPAPSATVYRRLVDTTEDGKADQTVVTEVLGAHPFGASDVLARLRTAIDACSDGFQTKGGDLEPSVFTEVKELPAPEAGDEAVAYELTGVAQGDPVPMVFQVVRSGTTVVTYYAVDVGGGDTPQIPARLAVAQAAKLKS</sequence>
<evidence type="ECO:0008006" key="4">
    <source>
        <dbReference type="Google" id="ProtNLM"/>
    </source>
</evidence>
<organism evidence="3">
    <name type="scientific">Streptomyces sp. NBC_00003</name>
    <dbReference type="NCBI Taxonomy" id="2903608"/>
    <lineage>
        <taxon>Bacteria</taxon>
        <taxon>Bacillati</taxon>
        <taxon>Actinomycetota</taxon>
        <taxon>Actinomycetes</taxon>
        <taxon>Kitasatosporales</taxon>
        <taxon>Streptomycetaceae</taxon>
        <taxon>Streptomyces</taxon>
    </lineage>
</organism>
<dbReference type="PROSITE" id="PS51257">
    <property type="entry name" value="PROKAR_LIPOPROTEIN"/>
    <property type="match status" value="1"/>
</dbReference>
<feature type="region of interest" description="Disordered" evidence="1">
    <location>
        <begin position="28"/>
        <end position="89"/>
    </location>
</feature>
<reference evidence="3" key="1">
    <citation type="submission" date="2022-10" db="EMBL/GenBank/DDBJ databases">
        <title>The complete genomes of actinobacterial strains from the NBC collection.</title>
        <authorList>
            <person name="Joergensen T.S."/>
            <person name="Alvarez Arevalo M."/>
            <person name="Sterndorff E.B."/>
            <person name="Faurdal D."/>
            <person name="Vuksanovic O."/>
            <person name="Mourched A.-S."/>
            <person name="Charusanti P."/>
            <person name="Shaw S."/>
            <person name="Blin K."/>
            <person name="Weber T."/>
        </authorList>
    </citation>
    <scope>NUCLEOTIDE SEQUENCE</scope>
    <source>
        <strain evidence="3">NBC_00003</strain>
    </source>
</reference>